<sequence length="47" mass="5348">ILKGMSKVFYARFFLLLPYCLTDSLQDLMMELHIAGTNLVVGELITE</sequence>
<reference evidence="1" key="1">
    <citation type="journal article" date="2014" name="Front. Microbiol.">
        <title>High frequency of phylogenetically diverse reductive dehalogenase-homologous genes in deep subseafloor sedimentary metagenomes.</title>
        <authorList>
            <person name="Kawai M."/>
            <person name="Futagami T."/>
            <person name="Toyoda A."/>
            <person name="Takaki Y."/>
            <person name="Nishi S."/>
            <person name="Hori S."/>
            <person name="Arai W."/>
            <person name="Tsubouchi T."/>
            <person name="Morono Y."/>
            <person name="Uchiyama I."/>
            <person name="Ito T."/>
            <person name="Fujiyama A."/>
            <person name="Inagaki F."/>
            <person name="Takami H."/>
        </authorList>
    </citation>
    <scope>NUCLEOTIDE SEQUENCE</scope>
    <source>
        <strain evidence="1">Expedition CK06-06</strain>
    </source>
</reference>
<feature type="non-terminal residue" evidence="1">
    <location>
        <position position="1"/>
    </location>
</feature>
<gene>
    <name evidence="1" type="ORF">S06H3_48291</name>
</gene>
<proteinExistence type="predicted"/>
<accession>X1PPD7</accession>
<evidence type="ECO:0000313" key="1">
    <source>
        <dbReference type="EMBL" id="GAI40910.1"/>
    </source>
</evidence>
<comment type="caution">
    <text evidence="1">The sequence shown here is derived from an EMBL/GenBank/DDBJ whole genome shotgun (WGS) entry which is preliminary data.</text>
</comment>
<name>X1PPD7_9ZZZZ</name>
<protein>
    <submittedName>
        <fullName evidence="1">Uncharacterized protein</fullName>
    </submittedName>
</protein>
<dbReference type="EMBL" id="BARV01030401">
    <property type="protein sequence ID" value="GAI40910.1"/>
    <property type="molecule type" value="Genomic_DNA"/>
</dbReference>
<dbReference type="AlphaFoldDB" id="X1PPD7"/>
<organism evidence="1">
    <name type="scientific">marine sediment metagenome</name>
    <dbReference type="NCBI Taxonomy" id="412755"/>
    <lineage>
        <taxon>unclassified sequences</taxon>
        <taxon>metagenomes</taxon>
        <taxon>ecological metagenomes</taxon>
    </lineage>
</organism>